<dbReference type="RefSeq" id="WP_120043866.1">
    <property type="nucleotide sequence ID" value="NZ_QZFU01000036.1"/>
</dbReference>
<dbReference type="OrthoDB" id="8892982at2"/>
<dbReference type="SUPFAM" id="SSF53850">
    <property type="entry name" value="Periplasmic binding protein-like II"/>
    <property type="match status" value="1"/>
</dbReference>
<comment type="similarity">
    <text evidence="2">Belongs to the bacterial solute-binding protein SsuA/TauA family.</text>
</comment>
<protein>
    <submittedName>
        <fullName evidence="5">ABC transporter substrate-binding protein</fullName>
    </submittedName>
</protein>
<proteinExistence type="inferred from homology"/>
<name>A0A3A4KEC5_9NOCA</name>
<dbReference type="GO" id="GO:0042597">
    <property type="term" value="C:periplasmic space"/>
    <property type="evidence" value="ECO:0007669"/>
    <property type="project" value="UniProtKB-SubCell"/>
</dbReference>
<evidence type="ECO:0000313" key="5">
    <source>
        <dbReference type="EMBL" id="RJO70809.1"/>
    </source>
</evidence>
<feature type="domain" description="SsuA/THI5-like" evidence="4">
    <location>
        <begin position="77"/>
        <end position="286"/>
    </location>
</feature>
<evidence type="ECO:0000256" key="3">
    <source>
        <dbReference type="ARBA" id="ARBA00022729"/>
    </source>
</evidence>
<comment type="caution">
    <text evidence="5">The sequence shown here is derived from an EMBL/GenBank/DDBJ whole genome shotgun (WGS) entry which is preliminary data.</text>
</comment>
<evidence type="ECO:0000259" key="4">
    <source>
        <dbReference type="Pfam" id="PF09084"/>
    </source>
</evidence>
<dbReference type="EMBL" id="QZFU01000036">
    <property type="protein sequence ID" value="RJO70809.1"/>
    <property type="molecule type" value="Genomic_DNA"/>
</dbReference>
<evidence type="ECO:0000256" key="2">
    <source>
        <dbReference type="ARBA" id="ARBA00010742"/>
    </source>
</evidence>
<dbReference type="PANTHER" id="PTHR30024:SF47">
    <property type="entry name" value="TAURINE-BINDING PERIPLASMIC PROTEIN"/>
    <property type="match status" value="1"/>
</dbReference>
<accession>A0A3A4KEC5</accession>
<sequence>MSRISVPDQARNEMLVERVSRRVDRGEVMRTFWFRSRALAALAFACALLLTACGGATEQSGPKTHLTIGALPILDDAPLFIAVQEGFFKQEGLTVSTKIVAQSTQALPSLLHGDIDIISGGNYVSYFQGNARGAFDVQVLAAASTCASDAFGVLTLPDSGVRTPADLAGKKIAVNLVNNVQTLLGDTLLKSSGIDTGGIHYVQIPFAEMDRALSAHQVDAISVVEPFLSGAQHSGAVQVMSLCTGPTEKFPLSGYFATRDWVGKNPLAARAFQRAMARAQQVATDNRAAVERIIPTYTAIGAQDAQRIRLGGYPVGTDAEQLQRVADLMKQGGMLDAPLDVRPLIYHP</sequence>
<dbReference type="Pfam" id="PF09084">
    <property type="entry name" value="NMT1"/>
    <property type="match status" value="1"/>
</dbReference>
<gene>
    <name evidence="5" type="ORF">D5S18_26830</name>
</gene>
<dbReference type="Gene3D" id="3.40.190.10">
    <property type="entry name" value="Periplasmic binding protein-like II"/>
    <property type="match status" value="2"/>
</dbReference>
<evidence type="ECO:0000256" key="1">
    <source>
        <dbReference type="ARBA" id="ARBA00004418"/>
    </source>
</evidence>
<dbReference type="AlphaFoldDB" id="A0A3A4KEC5"/>
<keyword evidence="6" id="KW-1185">Reference proteome</keyword>
<keyword evidence="3" id="KW-0732">Signal</keyword>
<reference evidence="5 6" key="1">
    <citation type="submission" date="2018-09" db="EMBL/GenBank/DDBJ databases">
        <title>YIM PH21274 draft genome.</title>
        <authorList>
            <person name="Miao C."/>
        </authorList>
    </citation>
    <scope>NUCLEOTIDE SEQUENCE [LARGE SCALE GENOMIC DNA]</scope>
    <source>
        <strain evidence="5 6">YIM PH 21724</strain>
    </source>
</reference>
<dbReference type="Proteomes" id="UP000266677">
    <property type="component" value="Unassembled WGS sequence"/>
</dbReference>
<evidence type="ECO:0000313" key="6">
    <source>
        <dbReference type="Proteomes" id="UP000266677"/>
    </source>
</evidence>
<dbReference type="InterPro" id="IPR015168">
    <property type="entry name" value="SsuA/THI5"/>
</dbReference>
<organism evidence="5 6">
    <name type="scientific">Nocardia panacis</name>
    <dbReference type="NCBI Taxonomy" id="2340916"/>
    <lineage>
        <taxon>Bacteria</taxon>
        <taxon>Bacillati</taxon>
        <taxon>Actinomycetota</taxon>
        <taxon>Actinomycetes</taxon>
        <taxon>Mycobacteriales</taxon>
        <taxon>Nocardiaceae</taxon>
        <taxon>Nocardia</taxon>
    </lineage>
</organism>
<comment type="subcellular location">
    <subcellularLocation>
        <location evidence="1">Periplasm</location>
    </subcellularLocation>
</comment>
<dbReference type="PANTHER" id="PTHR30024">
    <property type="entry name" value="ALIPHATIC SULFONATES-BINDING PROTEIN-RELATED"/>
    <property type="match status" value="1"/>
</dbReference>